<protein>
    <submittedName>
        <fullName evidence="2">Uncharacterized protein</fullName>
    </submittedName>
</protein>
<evidence type="ECO:0000313" key="2">
    <source>
        <dbReference type="EMBL" id="GIX80987.1"/>
    </source>
</evidence>
<dbReference type="EMBL" id="BPLR01003080">
    <property type="protein sequence ID" value="GIX80987.1"/>
    <property type="molecule type" value="Genomic_DNA"/>
</dbReference>
<name>A0AAV4N8E2_CAEEX</name>
<gene>
    <name evidence="2" type="ORF">CEXT_528711</name>
</gene>
<comment type="caution">
    <text evidence="2">The sequence shown here is derived from an EMBL/GenBank/DDBJ whole genome shotgun (WGS) entry which is preliminary data.</text>
</comment>
<organism evidence="2 3">
    <name type="scientific">Caerostris extrusa</name>
    <name type="common">Bark spider</name>
    <name type="synonym">Caerostris bankana</name>
    <dbReference type="NCBI Taxonomy" id="172846"/>
    <lineage>
        <taxon>Eukaryota</taxon>
        <taxon>Metazoa</taxon>
        <taxon>Ecdysozoa</taxon>
        <taxon>Arthropoda</taxon>
        <taxon>Chelicerata</taxon>
        <taxon>Arachnida</taxon>
        <taxon>Araneae</taxon>
        <taxon>Araneomorphae</taxon>
        <taxon>Entelegynae</taxon>
        <taxon>Araneoidea</taxon>
        <taxon>Araneidae</taxon>
        <taxon>Caerostris</taxon>
    </lineage>
</organism>
<feature type="region of interest" description="Disordered" evidence="1">
    <location>
        <begin position="1"/>
        <end position="34"/>
    </location>
</feature>
<keyword evidence="3" id="KW-1185">Reference proteome</keyword>
<sequence>MAPQEIGNPSMSPKTITKQQQPINQPKFRSKGLPSVLCQGRQPIPHRKHTAVRPGVTRLHPWTWVAYKTLTFAAHRRVGNPTGDRHAQFDAGSVWCCLLGVCAASGGGSAK</sequence>
<feature type="compositionally biased region" description="Polar residues" evidence="1">
    <location>
        <begin position="7"/>
        <end position="24"/>
    </location>
</feature>
<dbReference type="AlphaFoldDB" id="A0AAV4N8E2"/>
<proteinExistence type="predicted"/>
<reference evidence="2 3" key="1">
    <citation type="submission" date="2021-06" db="EMBL/GenBank/DDBJ databases">
        <title>Caerostris extrusa draft genome.</title>
        <authorList>
            <person name="Kono N."/>
            <person name="Arakawa K."/>
        </authorList>
    </citation>
    <scope>NUCLEOTIDE SEQUENCE [LARGE SCALE GENOMIC DNA]</scope>
</reference>
<evidence type="ECO:0000256" key="1">
    <source>
        <dbReference type="SAM" id="MobiDB-lite"/>
    </source>
</evidence>
<accession>A0AAV4N8E2</accession>
<dbReference type="Proteomes" id="UP001054945">
    <property type="component" value="Unassembled WGS sequence"/>
</dbReference>
<evidence type="ECO:0000313" key="3">
    <source>
        <dbReference type="Proteomes" id="UP001054945"/>
    </source>
</evidence>